<comment type="caution">
    <text evidence="2">The sequence shown here is derived from an EMBL/GenBank/DDBJ whole genome shotgun (WGS) entry which is preliminary data.</text>
</comment>
<feature type="compositionally biased region" description="Acidic residues" evidence="1">
    <location>
        <begin position="27"/>
        <end position="40"/>
    </location>
</feature>
<gene>
    <name evidence="2" type="ORF">WUBG_10983</name>
</gene>
<dbReference type="Proteomes" id="UP000004810">
    <property type="component" value="Unassembled WGS sequence"/>
</dbReference>
<proteinExistence type="predicted"/>
<reference evidence="3" key="1">
    <citation type="submission" date="2012-08" db="EMBL/GenBank/DDBJ databases">
        <title>The Genome Sequence of Wuchereria bancrofti.</title>
        <authorList>
            <person name="Nutman T.B."/>
            <person name="Fink D.L."/>
            <person name="Russ C."/>
            <person name="Young S."/>
            <person name="Zeng Q."/>
            <person name="Koehrsen M."/>
            <person name="Alvarado L."/>
            <person name="Berlin A."/>
            <person name="Chapman S.B."/>
            <person name="Chen Z."/>
            <person name="Freedman E."/>
            <person name="Gellesch M."/>
            <person name="Goldberg J."/>
            <person name="Griggs A."/>
            <person name="Gujja S."/>
            <person name="Heilman E.R."/>
            <person name="Heiman D."/>
            <person name="Hepburn T."/>
            <person name="Howarth C."/>
            <person name="Jen D."/>
            <person name="Larson L."/>
            <person name="Lewis B."/>
            <person name="Mehta T."/>
            <person name="Park D."/>
            <person name="Pearson M."/>
            <person name="Roberts A."/>
            <person name="Saif S."/>
            <person name="Shea T."/>
            <person name="Shenoy N."/>
            <person name="Sisk P."/>
            <person name="Stolte C."/>
            <person name="Sykes S."/>
            <person name="Walk T."/>
            <person name="White J."/>
            <person name="Yandava C."/>
            <person name="Haas B."/>
            <person name="Henn M.R."/>
            <person name="Nusbaum C."/>
            <person name="Birren B."/>
        </authorList>
    </citation>
    <scope>NUCLEOTIDE SEQUENCE [LARGE SCALE GENOMIC DNA]</scope>
    <source>
        <strain evidence="3">NA</strain>
    </source>
</reference>
<sequence length="107" mass="12604">MDRTIQELDFDYNYKSIYGGNNKANDNDDVDNDNDDDNIADTDNQNIAPFRYYEDLDNTNDKAYILPISRPIGQVTGLGINSHGYLLAFHRADRTWNQWYDKFFYLF</sequence>
<organism evidence="2 3">
    <name type="scientific">Wuchereria bancrofti</name>
    <dbReference type="NCBI Taxonomy" id="6293"/>
    <lineage>
        <taxon>Eukaryota</taxon>
        <taxon>Metazoa</taxon>
        <taxon>Ecdysozoa</taxon>
        <taxon>Nematoda</taxon>
        <taxon>Chromadorea</taxon>
        <taxon>Rhabditida</taxon>
        <taxon>Spirurina</taxon>
        <taxon>Spiruromorpha</taxon>
        <taxon>Filarioidea</taxon>
        <taxon>Onchocercidae</taxon>
        <taxon>Wuchereria</taxon>
    </lineage>
</organism>
<name>J9AUG7_WUCBA</name>
<dbReference type="EMBL" id="ADBV01006964">
    <property type="protein sequence ID" value="EJW78110.1"/>
    <property type="molecule type" value="Genomic_DNA"/>
</dbReference>
<feature type="region of interest" description="Disordered" evidence="1">
    <location>
        <begin position="18"/>
        <end position="43"/>
    </location>
</feature>
<evidence type="ECO:0000313" key="2">
    <source>
        <dbReference type="EMBL" id="EJW78110.1"/>
    </source>
</evidence>
<dbReference type="AlphaFoldDB" id="J9AUG7"/>
<accession>J9AUG7</accession>
<evidence type="ECO:0000313" key="3">
    <source>
        <dbReference type="Proteomes" id="UP000004810"/>
    </source>
</evidence>
<protein>
    <submittedName>
        <fullName evidence="2">Uncharacterized protein</fullName>
    </submittedName>
</protein>
<evidence type="ECO:0000256" key="1">
    <source>
        <dbReference type="SAM" id="MobiDB-lite"/>
    </source>
</evidence>